<comment type="similarity">
    <text evidence="2">Belongs to the hyi family.</text>
</comment>
<protein>
    <submittedName>
        <fullName evidence="5">Hydroxypyruvate isomerase</fullName>
    </submittedName>
</protein>
<evidence type="ECO:0000313" key="8">
    <source>
        <dbReference type="Proteomes" id="UP000185680"/>
    </source>
</evidence>
<keyword evidence="5" id="KW-0670">Pyruvate</keyword>
<evidence type="ECO:0000256" key="1">
    <source>
        <dbReference type="ARBA" id="ARBA00023235"/>
    </source>
</evidence>
<dbReference type="PANTHER" id="PTHR43489:SF6">
    <property type="entry name" value="HYDROXYPYRUVATE ISOMERASE-RELATED"/>
    <property type="match status" value="1"/>
</dbReference>
<reference evidence="5 8" key="2">
    <citation type="submission" date="2016-10" db="EMBL/GenBank/DDBJ databases">
        <title>Hydorgenophaga sp. LPB0072 isolated from gastropod.</title>
        <authorList>
            <person name="Kim E."/>
            <person name="Yi H."/>
        </authorList>
    </citation>
    <scope>NUCLEOTIDE SEQUENCE [LARGE SCALE GENOMIC DNA]</scope>
    <source>
        <strain evidence="5 8">LPB0072</strain>
    </source>
</reference>
<proteinExistence type="inferred from homology"/>
<evidence type="ECO:0000313" key="6">
    <source>
        <dbReference type="EMBL" id="OAD39351.1"/>
    </source>
</evidence>
<dbReference type="InterPro" id="IPR053398">
    <property type="entry name" value="HPT_OtnI_isomerases"/>
</dbReference>
<dbReference type="STRING" id="1763535.LPB072_00190"/>
<dbReference type="Proteomes" id="UP000185680">
    <property type="component" value="Chromosome"/>
</dbReference>
<dbReference type="RefSeq" id="WP_066096755.1">
    <property type="nucleotide sequence ID" value="NZ_CP017476.1"/>
</dbReference>
<evidence type="ECO:0000256" key="2">
    <source>
        <dbReference type="PIRNR" id="PIRNR006241"/>
    </source>
</evidence>
<dbReference type="KEGG" id="hyl:LPB072_00190"/>
<feature type="domain" description="Xylose isomerase-like TIM barrel" evidence="4">
    <location>
        <begin position="21"/>
        <end position="256"/>
    </location>
</feature>
<keyword evidence="7" id="KW-1185">Reference proteome</keyword>
<keyword evidence="1 2" id="KW-0413">Isomerase</keyword>
<name>A0A163C4N2_9BURK</name>
<feature type="active site" description="Proton donor/acceptor" evidence="3">
    <location>
        <position position="240"/>
    </location>
</feature>
<dbReference type="PANTHER" id="PTHR43489">
    <property type="entry name" value="ISOMERASE"/>
    <property type="match status" value="1"/>
</dbReference>
<dbReference type="GO" id="GO:0046487">
    <property type="term" value="P:glyoxylate metabolic process"/>
    <property type="evidence" value="ECO:0007669"/>
    <property type="project" value="TreeGrafter"/>
</dbReference>
<organism evidence="5 8">
    <name type="scientific">Hydrogenophaga crassostreae</name>
    <dbReference type="NCBI Taxonomy" id="1763535"/>
    <lineage>
        <taxon>Bacteria</taxon>
        <taxon>Pseudomonadati</taxon>
        <taxon>Pseudomonadota</taxon>
        <taxon>Betaproteobacteria</taxon>
        <taxon>Burkholderiales</taxon>
        <taxon>Comamonadaceae</taxon>
        <taxon>Hydrogenophaga</taxon>
    </lineage>
</organism>
<evidence type="ECO:0000313" key="7">
    <source>
        <dbReference type="Proteomes" id="UP000185657"/>
    </source>
</evidence>
<evidence type="ECO:0000256" key="3">
    <source>
        <dbReference type="PIRSR" id="PIRSR006241-50"/>
    </source>
</evidence>
<dbReference type="AlphaFoldDB" id="A0A163C4N2"/>
<dbReference type="Proteomes" id="UP000185657">
    <property type="component" value="Unassembled WGS sequence"/>
</dbReference>
<dbReference type="SUPFAM" id="SSF51658">
    <property type="entry name" value="Xylose isomerase-like"/>
    <property type="match status" value="1"/>
</dbReference>
<evidence type="ECO:0000313" key="5">
    <source>
        <dbReference type="EMBL" id="AOW11512.1"/>
    </source>
</evidence>
<dbReference type="InterPro" id="IPR036237">
    <property type="entry name" value="Xyl_isomerase-like_sf"/>
</dbReference>
<dbReference type="EMBL" id="CP017476">
    <property type="protein sequence ID" value="AOW11512.1"/>
    <property type="molecule type" value="Genomic_DNA"/>
</dbReference>
<feature type="active site" description="Proton donor/acceptor" evidence="3">
    <location>
        <position position="143"/>
    </location>
</feature>
<dbReference type="Gene3D" id="3.20.20.150">
    <property type="entry name" value="Divalent-metal-dependent TIM barrel enzymes"/>
    <property type="match status" value="1"/>
</dbReference>
<sequence>MPRFAANLTMMYTEVPFLERFAAAARDGFTAVEFLFPYEHPANDIAERLKVHDLTQALFNLPPGNWDAGDRGMACLPGREAEFAAGLELALTYAQATGCQRLHAMAGVVPEGVSSEQAHATYVANLRRAAGRCAPMGITLLIEPINTRDMPGYLLNFQQQAHDILAEVSAPNLKVQMDWYHCQIMEGDLGRRLEKHVEGVGHIQIAGVPERHEPDEGEVNFPYLLDRLDAIGYQGFVGCEYRPRAGTSEGLGWLKRYRTSETGNG</sequence>
<accession>A0A163C4N2</accession>
<evidence type="ECO:0000259" key="4">
    <source>
        <dbReference type="Pfam" id="PF01261"/>
    </source>
</evidence>
<dbReference type="InterPro" id="IPR013022">
    <property type="entry name" value="Xyl_isomerase-like_TIM-brl"/>
</dbReference>
<dbReference type="GO" id="GO:0008903">
    <property type="term" value="F:hydroxypyruvate isomerase activity"/>
    <property type="evidence" value="ECO:0007669"/>
    <property type="project" value="TreeGrafter"/>
</dbReference>
<gene>
    <name evidence="5" type="ORF">LPB072_00190</name>
    <name evidence="6" type="ORF">LPB72_22465</name>
</gene>
<dbReference type="NCBIfam" id="NF043033">
    <property type="entry name" value="OxoTetrIsom"/>
    <property type="match status" value="1"/>
</dbReference>
<dbReference type="InterPro" id="IPR050417">
    <property type="entry name" value="Sugar_Epim/Isomerase"/>
</dbReference>
<dbReference type="FunFam" id="3.20.20.150:FF:000007">
    <property type="entry name" value="Hydroxypyruvate isomerase"/>
    <property type="match status" value="1"/>
</dbReference>
<reference evidence="6 7" key="1">
    <citation type="submission" date="2016-02" db="EMBL/GenBank/DDBJ databases">
        <title>Draft genome sequence of Hydrogenophaga sp. LPB0072.</title>
        <authorList>
            <person name="Shin S.-K."/>
            <person name="Yi H."/>
        </authorList>
    </citation>
    <scope>NUCLEOTIDE SEQUENCE [LARGE SCALE GENOMIC DNA]</scope>
    <source>
        <strain evidence="6 7">LPB0072</strain>
    </source>
</reference>
<dbReference type="OrthoDB" id="9786584at2"/>
<dbReference type="PIRSF" id="PIRSF006241">
    <property type="entry name" value="HyI"/>
    <property type="match status" value="1"/>
</dbReference>
<dbReference type="Pfam" id="PF01261">
    <property type="entry name" value="AP_endonuc_2"/>
    <property type="match status" value="1"/>
</dbReference>
<dbReference type="EMBL" id="LVWD01000043">
    <property type="protein sequence ID" value="OAD39351.1"/>
    <property type="molecule type" value="Genomic_DNA"/>
</dbReference>
<dbReference type="InterPro" id="IPR026040">
    <property type="entry name" value="HyI-like"/>
</dbReference>